<evidence type="ECO:0000313" key="2">
    <source>
        <dbReference type="Proteomes" id="UP000304148"/>
    </source>
</evidence>
<reference evidence="2" key="1">
    <citation type="submission" date="2018-08" db="EMBL/GenBank/DDBJ databases">
        <authorList>
            <person name="Chevrot R."/>
        </authorList>
    </citation>
    <scope>NUCLEOTIDE SEQUENCE [LARGE SCALE GENOMIC DNA]</scope>
</reference>
<dbReference type="EMBL" id="LS992241">
    <property type="protein sequence ID" value="SYX87380.1"/>
    <property type="molecule type" value="Genomic_DNA"/>
</dbReference>
<dbReference type="Proteomes" id="UP000304148">
    <property type="component" value="Chromosome"/>
</dbReference>
<proteinExistence type="predicted"/>
<organism evidence="1 2">
    <name type="scientific">Paenibacillus alvei</name>
    <name type="common">Bacillus alvei</name>
    <dbReference type="NCBI Taxonomy" id="44250"/>
    <lineage>
        <taxon>Bacteria</taxon>
        <taxon>Bacillati</taxon>
        <taxon>Bacillota</taxon>
        <taxon>Bacilli</taxon>
        <taxon>Bacillales</taxon>
        <taxon>Paenibacillaceae</taxon>
        <taxon>Paenibacillus</taxon>
    </lineage>
</organism>
<evidence type="ECO:0000313" key="1">
    <source>
        <dbReference type="EMBL" id="SYX87380.1"/>
    </source>
</evidence>
<dbReference type="Pfam" id="PF11308">
    <property type="entry name" value="Glyco_hydro_129"/>
    <property type="match status" value="1"/>
</dbReference>
<dbReference type="AlphaFoldDB" id="A0A383RK78"/>
<protein>
    <submittedName>
        <fullName evidence="1">Lipoprotein</fullName>
    </submittedName>
</protein>
<accession>A0A383RK78</accession>
<dbReference type="PROSITE" id="PS51257">
    <property type="entry name" value="PROKAR_LIPOPROTEIN"/>
    <property type="match status" value="1"/>
</dbReference>
<sequence>MRRVLLTTIAAAMAVGMFTGCSQQEVAKAGDGAVVVSNPVHAIQAAYREFTYQVDPATFDIVIEHGGAKENASVPIKPRNVRDVKQTADRMEWTYPDDKVKVTIQKKEGYLDIRIQSIGAEQFAWPTVQADSYMLPLWEGKRIPAQDPNWKKFLHEETMSWGESFSMNFMALNKSKFGLLYVVENPFNNEVSFRTEPSIDMSFTHEFPSINPNKEYGFRLYVTDNDSVAVAKLYREYVKEQQGFKTLAEKVKDNPDIEKLYGAPHIYMWNSHVLAETNVHWPVMKKKLNAPIWSWIAKLADQYTEDGGQELRNALAEGRKDGMYAYQKRVMVRALNQVMKLEQLYQADQFPKLDAESQQLVSTGVSKLSEQKLYELNKRLLKHAFGEALDAPSAWGQDKSSAIISEMKQSGITKAWIGLPNWADGLMNPTFVENASKFGYLIGPYDSYHSIQKEENKDWNTAYFPDASLYEEATITNKKGVKIGGFLNRGRKLNPTLSLPSVKQRVEQILQDHILYNTWFIDCDATGEIYDDYTPGHITTQEQDRRARLERMNYIAKEKHMVIGSEGGNDFASSLIAFAHGLETPVIKWSDKDMREDKNSPYYVGAYWSPDGGIPGKYAKQVPLKELYQHIYIDPAYSLPLFKLVYNDSVITTHHWEWGSLKIKDEVAARMLYELLYNVPPLYHLDKQEWDNHKGLITSYLRVWSPFHAKAVQREMTAFEVLSPDRLVQSAQYGEDLRVVVNYSSKDFSYGTDTVKAMSALILDGKQRVVFEAGSAVMAQ</sequence>
<keyword evidence="1" id="KW-0449">Lipoprotein</keyword>
<gene>
    <name evidence="1" type="ORF">PBLR_15810</name>
</gene>
<dbReference type="InterPro" id="IPR021459">
    <property type="entry name" value="GH101-related"/>
</dbReference>
<dbReference type="RefSeq" id="WP_138188996.1">
    <property type="nucleotide sequence ID" value="NZ_LS992241.1"/>
</dbReference>
<name>A0A383RK78_PAEAL</name>